<dbReference type="Proteomes" id="UP000256941">
    <property type="component" value="Unassembled WGS sequence"/>
</dbReference>
<name>A0A3D9XQD3_PARVE</name>
<proteinExistence type="predicted"/>
<evidence type="ECO:0000313" key="2">
    <source>
        <dbReference type="EMBL" id="REG46637.1"/>
    </source>
</evidence>
<evidence type="ECO:0000313" key="1">
    <source>
        <dbReference type="EMBL" id="REF71788.1"/>
    </source>
</evidence>
<evidence type="ECO:0000313" key="4">
    <source>
        <dbReference type="Proteomes" id="UP000256941"/>
    </source>
</evidence>
<accession>A0A3E0BX30</accession>
<organism evidence="1 4">
    <name type="scientific">Paracoccus versutus</name>
    <name type="common">Thiobacillus versutus</name>
    <dbReference type="NCBI Taxonomy" id="34007"/>
    <lineage>
        <taxon>Bacteria</taxon>
        <taxon>Pseudomonadati</taxon>
        <taxon>Pseudomonadota</taxon>
        <taxon>Alphaproteobacteria</taxon>
        <taxon>Rhodobacterales</taxon>
        <taxon>Paracoccaceae</taxon>
        <taxon>Paracoccus</taxon>
    </lineage>
</organism>
<gene>
    <name evidence="2" type="ORF">ATH84_101430</name>
    <name evidence="1" type="ORF">BDD41_0245</name>
</gene>
<sequence>MPHETVFASALVFGVIASASIAAASVLTMQSMGLWVGPPRF</sequence>
<dbReference type="EMBL" id="QTUJ01000001">
    <property type="protein sequence ID" value="REF71788.1"/>
    <property type="molecule type" value="Genomic_DNA"/>
</dbReference>
<comment type="caution">
    <text evidence="1">The sequence shown here is derived from an EMBL/GenBank/DDBJ whole genome shotgun (WGS) entry which is preliminary data.</text>
</comment>
<evidence type="ECO:0000313" key="3">
    <source>
        <dbReference type="Proteomes" id="UP000256794"/>
    </source>
</evidence>
<dbReference type="Proteomes" id="UP000256794">
    <property type="component" value="Unassembled WGS sequence"/>
</dbReference>
<accession>A0A3D9XQD3</accession>
<dbReference type="RefSeq" id="WP_255469536.1">
    <property type="nucleotide sequence ID" value="NZ_CP035287.1"/>
</dbReference>
<keyword evidence="3" id="KW-1185">Reference proteome</keyword>
<dbReference type="EMBL" id="QUMX01000014">
    <property type="protein sequence ID" value="REG46637.1"/>
    <property type="molecule type" value="Genomic_DNA"/>
</dbReference>
<dbReference type="AlphaFoldDB" id="A0A3D9XQD3"/>
<reference evidence="3 4" key="1">
    <citation type="submission" date="2018-08" db="EMBL/GenBank/DDBJ databases">
        <title>Genomic Encyclopedia of Archaeal and Bacterial Type Strains, Phase II (KMG-II): from individual species to whole genera.</title>
        <authorList>
            <person name="Goeker M."/>
        </authorList>
    </citation>
    <scope>NUCLEOTIDE SEQUENCE [LARGE SCALE GENOMIC DNA]</scope>
    <source>
        <strain evidence="1 4">DSM 17099</strain>
        <strain evidence="2 3">DSM 582</strain>
    </source>
</reference>
<protein>
    <submittedName>
        <fullName evidence="1">Uncharacterized protein</fullName>
    </submittedName>
</protein>